<dbReference type="GO" id="GO:0016740">
    <property type="term" value="F:transferase activity"/>
    <property type="evidence" value="ECO:0007669"/>
    <property type="project" value="UniProtKB-KW"/>
</dbReference>
<reference evidence="3 4" key="1">
    <citation type="submission" date="2019-12" db="EMBL/GenBank/DDBJ databases">
        <authorList>
            <person name="Lee S.D."/>
        </authorList>
    </citation>
    <scope>NUCLEOTIDE SEQUENCE [LARGE SCALE GENOMIC DNA]</scope>
    <source>
        <strain evidence="3 4">GH1-50</strain>
    </source>
</reference>
<comment type="caution">
    <text evidence="3">The sequence shown here is derived from an EMBL/GenBank/DDBJ whole genome shotgun (WGS) entry which is preliminary data.</text>
</comment>
<organism evidence="3 4">
    <name type="scientific">Kangsaoukella pontilimi</name>
    <dbReference type="NCBI Taxonomy" id="2691042"/>
    <lineage>
        <taxon>Bacteria</taxon>
        <taxon>Pseudomonadati</taxon>
        <taxon>Pseudomonadota</taxon>
        <taxon>Alphaproteobacteria</taxon>
        <taxon>Rhodobacterales</taxon>
        <taxon>Paracoccaceae</taxon>
        <taxon>Kangsaoukella</taxon>
    </lineage>
</organism>
<dbReference type="Gene3D" id="3.30.420.40">
    <property type="match status" value="1"/>
</dbReference>
<dbReference type="EMBL" id="WUPT01000004">
    <property type="protein sequence ID" value="MXQ09635.1"/>
    <property type="molecule type" value="Genomic_DNA"/>
</dbReference>
<keyword evidence="4" id="KW-1185">Reference proteome</keyword>
<dbReference type="PANTHER" id="PTHR11735:SF11">
    <property type="entry name" value="TRNA THREONYLCARBAMOYLADENOSINE BIOSYNTHESIS PROTEIN TSAB"/>
    <property type="match status" value="1"/>
</dbReference>
<dbReference type="Proteomes" id="UP000480350">
    <property type="component" value="Unassembled WGS sequence"/>
</dbReference>
<dbReference type="SUPFAM" id="SSF53067">
    <property type="entry name" value="Actin-like ATPase domain"/>
    <property type="match status" value="1"/>
</dbReference>
<dbReference type="GO" id="GO:0002949">
    <property type="term" value="P:tRNA threonylcarbamoyladenosine modification"/>
    <property type="evidence" value="ECO:0007669"/>
    <property type="project" value="InterPro"/>
</dbReference>
<evidence type="ECO:0000256" key="1">
    <source>
        <dbReference type="SAM" id="MobiDB-lite"/>
    </source>
</evidence>
<dbReference type="InterPro" id="IPR043129">
    <property type="entry name" value="ATPase_NBD"/>
</dbReference>
<evidence type="ECO:0000313" key="3">
    <source>
        <dbReference type="EMBL" id="MXQ09635.1"/>
    </source>
</evidence>
<dbReference type="NCBIfam" id="TIGR03725">
    <property type="entry name" value="T6A_YeaZ"/>
    <property type="match status" value="1"/>
</dbReference>
<evidence type="ECO:0000259" key="2">
    <source>
        <dbReference type="Pfam" id="PF00814"/>
    </source>
</evidence>
<keyword evidence="3" id="KW-0808">Transferase</keyword>
<dbReference type="RefSeq" id="WP_160765563.1">
    <property type="nucleotide sequence ID" value="NZ_WUPT01000004.1"/>
</dbReference>
<sequence length="246" mass="25512">MADLRLLAFDTSGPHCAASLLINGTNVAAAREEMKQGQAERLIPMLEDVMAREGAVWEELDAIAVGIGPGNFTGIRIAVSAARGLALGLGIPAIGVSTFEAVRDDAPARLGDIVMVMLPGPRDVEYFQVFDGPDPVAAPGMLDTRGSGYSFGTARALPDALGHRKITGVTGLKAYPVAVDLGGDIPGSISQPESDRLEKIVVNPATLARIAARRLTAGAPIPRPAPLYVRPADAAPSSDPPPVILP</sequence>
<dbReference type="Pfam" id="PF00814">
    <property type="entry name" value="TsaD"/>
    <property type="match status" value="1"/>
</dbReference>
<feature type="domain" description="Gcp-like" evidence="2">
    <location>
        <begin position="37"/>
        <end position="102"/>
    </location>
</feature>
<dbReference type="GO" id="GO:0005829">
    <property type="term" value="C:cytosol"/>
    <property type="evidence" value="ECO:0007669"/>
    <property type="project" value="TreeGrafter"/>
</dbReference>
<feature type="region of interest" description="Disordered" evidence="1">
    <location>
        <begin position="220"/>
        <end position="246"/>
    </location>
</feature>
<dbReference type="InterPro" id="IPR000905">
    <property type="entry name" value="Gcp-like_dom"/>
</dbReference>
<accession>A0A7C9MLX3</accession>
<reference evidence="3 4" key="2">
    <citation type="submission" date="2020-03" db="EMBL/GenBank/DDBJ databases">
        <title>Kangsaoukella pontilimi gen. nov., sp. nov., a new member of the family Rhodobacteraceae isolated from a tidal mudflat.</title>
        <authorList>
            <person name="Kim I.S."/>
        </authorList>
    </citation>
    <scope>NUCLEOTIDE SEQUENCE [LARGE SCALE GENOMIC DNA]</scope>
    <source>
        <strain evidence="3 4">GH1-50</strain>
    </source>
</reference>
<dbReference type="PANTHER" id="PTHR11735">
    <property type="entry name" value="TRNA N6-ADENOSINE THREONYLCARBAMOYLTRANSFERASE"/>
    <property type="match status" value="1"/>
</dbReference>
<name>A0A7C9MLX3_9RHOB</name>
<evidence type="ECO:0000313" key="4">
    <source>
        <dbReference type="Proteomes" id="UP000480350"/>
    </source>
</evidence>
<proteinExistence type="predicted"/>
<dbReference type="AlphaFoldDB" id="A0A7C9MLX3"/>
<protein>
    <submittedName>
        <fullName evidence="3">tRNA (Adenosine(37)-N6)-threonylcarbamoyltransferase complex dimerization subunit type 1 TsaB</fullName>
    </submittedName>
</protein>
<dbReference type="InterPro" id="IPR022496">
    <property type="entry name" value="T6A_TsaB"/>
</dbReference>
<gene>
    <name evidence="3" type="primary">tsaB</name>
    <name evidence="3" type="ORF">GQ651_17455</name>
</gene>